<keyword evidence="3" id="KW-1185">Reference proteome</keyword>
<dbReference type="GO" id="GO:0005524">
    <property type="term" value="F:ATP binding"/>
    <property type="evidence" value="ECO:0007669"/>
    <property type="project" value="InterPro"/>
</dbReference>
<dbReference type="GO" id="GO:0003677">
    <property type="term" value="F:DNA binding"/>
    <property type="evidence" value="ECO:0007669"/>
    <property type="project" value="TreeGrafter"/>
</dbReference>
<keyword evidence="2" id="KW-0378">Hydrolase</keyword>
<dbReference type="EMBL" id="CP045725">
    <property type="protein sequence ID" value="QGF22609.1"/>
    <property type="molecule type" value="Genomic_DNA"/>
</dbReference>
<dbReference type="Gene3D" id="3.40.50.300">
    <property type="entry name" value="P-loop containing nucleotide triphosphate hydrolases"/>
    <property type="match status" value="1"/>
</dbReference>
<dbReference type="GO" id="GO:0004386">
    <property type="term" value="F:helicase activity"/>
    <property type="evidence" value="ECO:0007669"/>
    <property type="project" value="UniProtKB-KW"/>
</dbReference>
<dbReference type="KEGG" id="rain:Rai3103_01730"/>
<feature type="domain" description="DEAD/DEAH-box helicase" evidence="1">
    <location>
        <begin position="102"/>
        <end position="203"/>
    </location>
</feature>
<dbReference type="InterPro" id="IPR027417">
    <property type="entry name" value="P-loop_NTPase"/>
</dbReference>
<dbReference type="GO" id="GO:0016887">
    <property type="term" value="F:ATP hydrolysis activity"/>
    <property type="evidence" value="ECO:0007669"/>
    <property type="project" value="TreeGrafter"/>
</dbReference>
<sequence length="279" mass="31389">MRTRAGCQMDPVGVRRGLQDALMRSLDSEAHLGSEALVRERRALLHDGADLVQELLLEPVLPYDSTAPIGPIARATGLTDQETGLLTRALFSSPPEGFKLRQHQADSWQIAATDRGRHNPIVTSGTGSGKTEAFLLPVLSRLLLEGRTWQRPHGVERWWEVEQRPRWRQLRPESPDNAMRTMILYPMNALVEDQIVRLRRALRTIWDLGDPRSGSVATHQRRRGRGTFRAIVPWILCRRLPRSCGVKRRITSCSVTRVTLPSWHSSPIPGGSRCRPAGT</sequence>
<dbReference type="PANTHER" id="PTHR47962">
    <property type="entry name" value="ATP-DEPENDENT HELICASE LHR-RELATED-RELATED"/>
    <property type="match status" value="1"/>
</dbReference>
<protein>
    <submittedName>
        <fullName evidence="2">DEAD/DEAH box helicase</fullName>
    </submittedName>
</protein>
<dbReference type="AlphaFoldDB" id="A0A5Q2F715"/>
<dbReference type="Pfam" id="PF00270">
    <property type="entry name" value="DEAD"/>
    <property type="match status" value="1"/>
</dbReference>
<evidence type="ECO:0000259" key="1">
    <source>
        <dbReference type="Pfam" id="PF00270"/>
    </source>
</evidence>
<proteinExistence type="predicted"/>
<dbReference type="Proteomes" id="UP000386847">
    <property type="component" value="Chromosome"/>
</dbReference>
<dbReference type="RefSeq" id="WP_153571138.1">
    <property type="nucleotide sequence ID" value="NZ_CP045725.1"/>
</dbReference>
<dbReference type="SUPFAM" id="SSF52540">
    <property type="entry name" value="P-loop containing nucleoside triphosphate hydrolases"/>
    <property type="match status" value="1"/>
</dbReference>
<keyword evidence="2" id="KW-0067">ATP-binding</keyword>
<keyword evidence="2" id="KW-0347">Helicase</keyword>
<dbReference type="PANTHER" id="PTHR47962:SF5">
    <property type="entry name" value="ATP-DEPENDENT HELICASE LHR-RELATED"/>
    <property type="match status" value="1"/>
</dbReference>
<organism evidence="2 3">
    <name type="scientific">Raineyella fluvialis</name>
    <dbReference type="NCBI Taxonomy" id="2662261"/>
    <lineage>
        <taxon>Bacteria</taxon>
        <taxon>Bacillati</taxon>
        <taxon>Actinomycetota</taxon>
        <taxon>Actinomycetes</taxon>
        <taxon>Propionibacteriales</taxon>
        <taxon>Propionibacteriaceae</taxon>
        <taxon>Raineyella</taxon>
    </lineage>
</organism>
<dbReference type="InterPro" id="IPR052511">
    <property type="entry name" value="ATP-dep_Helicase"/>
</dbReference>
<keyword evidence="2" id="KW-0547">Nucleotide-binding</keyword>
<name>A0A5Q2F715_9ACTN</name>
<evidence type="ECO:0000313" key="2">
    <source>
        <dbReference type="EMBL" id="QGF22609.1"/>
    </source>
</evidence>
<gene>
    <name evidence="2" type="ORF">Rai3103_01730</name>
</gene>
<reference evidence="2 3" key="1">
    <citation type="submission" date="2019-10" db="EMBL/GenBank/DDBJ databases">
        <title>Genomic analysis of Raineyella sp. CBA3103.</title>
        <authorList>
            <person name="Roh S.W."/>
        </authorList>
    </citation>
    <scope>NUCLEOTIDE SEQUENCE [LARGE SCALE GENOMIC DNA]</scope>
    <source>
        <strain evidence="2 3">CBA3103</strain>
    </source>
</reference>
<accession>A0A5Q2F715</accession>
<evidence type="ECO:0000313" key="3">
    <source>
        <dbReference type="Proteomes" id="UP000386847"/>
    </source>
</evidence>
<dbReference type="InterPro" id="IPR011545">
    <property type="entry name" value="DEAD/DEAH_box_helicase_dom"/>
</dbReference>